<feature type="compositionally biased region" description="Low complexity" evidence="1">
    <location>
        <begin position="66"/>
        <end position="77"/>
    </location>
</feature>
<evidence type="ECO:0000259" key="2">
    <source>
        <dbReference type="PROSITE" id="PS50020"/>
    </source>
</evidence>
<dbReference type="Pfam" id="PF00397">
    <property type="entry name" value="WW"/>
    <property type="match status" value="1"/>
</dbReference>
<reference evidence="3" key="2">
    <citation type="submission" date="2021-09" db="EMBL/GenBank/DDBJ databases">
        <authorList>
            <person name="Jia N."/>
            <person name="Wang J."/>
            <person name="Shi W."/>
            <person name="Du L."/>
            <person name="Sun Y."/>
            <person name="Zhan W."/>
            <person name="Jiang J."/>
            <person name="Wang Q."/>
            <person name="Zhang B."/>
            <person name="Ji P."/>
            <person name="Sakyi L.B."/>
            <person name="Cui X."/>
            <person name="Yuan T."/>
            <person name="Jiang B."/>
            <person name="Yang W."/>
            <person name="Lam T.T.-Y."/>
            <person name="Chang Q."/>
            <person name="Ding S."/>
            <person name="Wang X."/>
            <person name="Zhu J."/>
            <person name="Ruan X."/>
            <person name="Zhao L."/>
            <person name="Wei J."/>
            <person name="Que T."/>
            <person name="Du C."/>
            <person name="Cheng J."/>
            <person name="Dai P."/>
            <person name="Han X."/>
            <person name="Huang E."/>
            <person name="Gao Y."/>
            <person name="Liu J."/>
            <person name="Shao H."/>
            <person name="Ye R."/>
            <person name="Li L."/>
            <person name="Wei W."/>
            <person name="Wang X."/>
            <person name="Wang C."/>
            <person name="Huo Q."/>
            <person name="Li W."/>
            <person name="Guo W."/>
            <person name="Chen H."/>
            <person name="Chen S."/>
            <person name="Zhou L."/>
            <person name="Zhou L."/>
            <person name="Ni X."/>
            <person name="Tian J."/>
            <person name="Zhou Y."/>
            <person name="Sheng Y."/>
            <person name="Liu T."/>
            <person name="Pan Y."/>
            <person name="Xia L."/>
            <person name="Li J."/>
            <person name="Zhao F."/>
            <person name="Cao W."/>
        </authorList>
    </citation>
    <scope>NUCLEOTIDE SEQUENCE</scope>
    <source>
        <strain evidence="3">Rsan-2018</strain>
        <tissue evidence="3">Larvae</tissue>
    </source>
</reference>
<dbReference type="InterPro" id="IPR036020">
    <property type="entry name" value="WW_dom_sf"/>
</dbReference>
<dbReference type="GO" id="GO:0006915">
    <property type="term" value="P:apoptotic process"/>
    <property type="evidence" value="ECO:0007669"/>
    <property type="project" value="InterPro"/>
</dbReference>
<evidence type="ECO:0000313" key="3">
    <source>
        <dbReference type="EMBL" id="KAH7982021.1"/>
    </source>
</evidence>
<dbReference type="InterPro" id="IPR001202">
    <property type="entry name" value="WW_dom"/>
</dbReference>
<dbReference type="CDD" id="cd00201">
    <property type="entry name" value="WW"/>
    <property type="match status" value="1"/>
</dbReference>
<feature type="domain" description="WW" evidence="2">
    <location>
        <begin position="197"/>
        <end position="230"/>
    </location>
</feature>
<dbReference type="SUPFAM" id="SSF51045">
    <property type="entry name" value="WW domain"/>
    <property type="match status" value="1"/>
</dbReference>
<keyword evidence="4" id="KW-1185">Reference proteome</keyword>
<proteinExistence type="predicted"/>
<dbReference type="GO" id="GO:0043065">
    <property type="term" value="P:positive regulation of apoptotic process"/>
    <property type="evidence" value="ECO:0007669"/>
    <property type="project" value="TreeGrafter"/>
</dbReference>
<dbReference type="PROSITE" id="PS01159">
    <property type="entry name" value="WW_DOMAIN_1"/>
    <property type="match status" value="1"/>
</dbReference>
<protein>
    <recommendedName>
        <fullName evidence="2">WW domain-containing protein</fullName>
    </recommendedName>
</protein>
<feature type="region of interest" description="Disordered" evidence="1">
    <location>
        <begin position="1"/>
        <end position="205"/>
    </location>
</feature>
<accession>A0A9D4T8C1</accession>
<dbReference type="PROSITE" id="PS50020">
    <property type="entry name" value="WW_DOMAIN_2"/>
    <property type="match status" value="1"/>
</dbReference>
<dbReference type="PANTHER" id="PTHR47522:SF2">
    <property type="entry name" value="PROTEIN SALVADOR HOMOLOG 1"/>
    <property type="match status" value="1"/>
</dbReference>
<dbReference type="AlphaFoldDB" id="A0A9D4T8C1"/>
<feature type="compositionally biased region" description="Low complexity" evidence="1">
    <location>
        <begin position="31"/>
        <end position="52"/>
    </location>
</feature>
<feature type="compositionally biased region" description="Polar residues" evidence="1">
    <location>
        <begin position="109"/>
        <end position="121"/>
    </location>
</feature>
<dbReference type="GO" id="GO:0005829">
    <property type="term" value="C:cytosol"/>
    <property type="evidence" value="ECO:0007669"/>
    <property type="project" value="TreeGrafter"/>
</dbReference>
<dbReference type="GO" id="GO:0035329">
    <property type="term" value="P:hippo signaling"/>
    <property type="evidence" value="ECO:0007669"/>
    <property type="project" value="InterPro"/>
</dbReference>
<dbReference type="EMBL" id="JABSTV010001245">
    <property type="protein sequence ID" value="KAH7982021.1"/>
    <property type="molecule type" value="Genomic_DNA"/>
</dbReference>
<feature type="compositionally biased region" description="Low complexity" evidence="1">
    <location>
        <begin position="164"/>
        <end position="179"/>
    </location>
</feature>
<evidence type="ECO:0000313" key="4">
    <source>
        <dbReference type="Proteomes" id="UP000821837"/>
    </source>
</evidence>
<feature type="compositionally biased region" description="Low complexity" evidence="1">
    <location>
        <begin position="91"/>
        <end position="102"/>
    </location>
</feature>
<dbReference type="PANTHER" id="PTHR47522">
    <property type="entry name" value="SALVADOR FAMILY WW DOMAIN-CONTAINING PROTEIN 1"/>
    <property type="match status" value="1"/>
</dbReference>
<name>A0A9D4T8C1_RHISA</name>
<reference evidence="3" key="1">
    <citation type="journal article" date="2020" name="Cell">
        <title>Large-Scale Comparative Analyses of Tick Genomes Elucidate Their Genetic Diversity and Vector Capacities.</title>
        <authorList>
            <consortium name="Tick Genome and Microbiome Consortium (TIGMIC)"/>
            <person name="Jia N."/>
            <person name="Wang J."/>
            <person name="Shi W."/>
            <person name="Du L."/>
            <person name="Sun Y."/>
            <person name="Zhan W."/>
            <person name="Jiang J.F."/>
            <person name="Wang Q."/>
            <person name="Zhang B."/>
            <person name="Ji P."/>
            <person name="Bell-Sakyi L."/>
            <person name="Cui X.M."/>
            <person name="Yuan T.T."/>
            <person name="Jiang B.G."/>
            <person name="Yang W.F."/>
            <person name="Lam T.T."/>
            <person name="Chang Q.C."/>
            <person name="Ding S.J."/>
            <person name="Wang X.J."/>
            <person name="Zhu J.G."/>
            <person name="Ruan X.D."/>
            <person name="Zhao L."/>
            <person name="Wei J.T."/>
            <person name="Ye R.Z."/>
            <person name="Que T.C."/>
            <person name="Du C.H."/>
            <person name="Zhou Y.H."/>
            <person name="Cheng J.X."/>
            <person name="Dai P.F."/>
            <person name="Guo W.B."/>
            <person name="Han X.H."/>
            <person name="Huang E.J."/>
            <person name="Li L.F."/>
            <person name="Wei W."/>
            <person name="Gao Y.C."/>
            <person name="Liu J.Z."/>
            <person name="Shao H.Z."/>
            <person name="Wang X."/>
            <person name="Wang C.C."/>
            <person name="Yang T.C."/>
            <person name="Huo Q.B."/>
            <person name="Li W."/>
            <person name="Chen H.Y."/>
            <person name="Chen S.E."/>
            <person name="Zhou L.G."/>
            <person name="Ni X.B."/>
            <person name="Tian J.H."/>
            <person name="Sheng Y."/>
            <person name="Liu T."/>
            <person name="Pan Y.S."/>
            <person name="Xia L.Y."/>
            <person name="Li J."/>
            <person name="Zhao F."/>
            <person name="Cao W.C."/>
        </authorList>
    </citation>
    <scope>NUCLEOTIDE SEQUENCE</scope>
    <source>
        <strain evidence="3">Rsan-2018</strain>
    </source>
</reference>
<dbReference type="Gene3D" id="2.20.70.10">
    <property type="match status" value="1"/>
</dbReference>
<dbReference type="Proteomes" id="UP000821837">
    <property type="component" value="Chromosome 1"/>
</dbReference>
<dbReference type="InterPro" id="IPR030030">
    <property type="entry name" value="Sav"/>
</dbReference>
<gene>
    <name evidence="3" type="ORF">HPB52_002611</name>
</gene>
<organism evidence="3 4">
    <name type="scientific">Rhipicephalus sanguineus</name>
    <name type="common">Brown dog tick</name>
    <name type="synonym">Ixodes sanguineus</name>
    <dbReference type="NCBI Taxonomy" id="34632"/>
    <lineage>
        <taxon>Eukaryota</taxon>
        <taxon>Metazoa</taxon>
        <taxon>Ecdysozoa</taxon>
        <taxon>Arthropoda</taxon>
        <taxon>Chelicerata</taxon>
        <taxon>Arachnida</taxon>
        <taxon>Acari</taxon>
        <taxon>Parasitiformes</taxon>
        <taxon>Ixodida</taxon>
        <taxon>Ixodoidea</taxon>
        <taxon>Ixodidae</taxon>
        <taxon>Rhipicephalinae</taxon>
        <taxon>Rhipicephalus</taxon>
        <taxon>Rhipicephalus</taxon>
    </lineage>
</organism>
<feature type="region of interest" description="Disordered" evidence="1">
    <location>
        <begin position="220"/>
        <end position="246"/>
    </location>
</feature>
<evidence type="ECO:0000256" key="1">
    <source>
        <dbReference type="SAM" id="MobiDB-lite"/>
    </source>
</evidence>
<sequence>MTVVNDQAELGSRQWGTPAGARIRVRKSHNSSEAPVTTAAAAPLSSSAAEAAGNGPTSSDQPLRQSTQSSASSSGNSRPEGTSQGAHFAMPSSSSAAVEESPQLGVGTGSQASPWSSTSTMVIRMDNSGGEAGSWWAAAETSSEGASGQQSRLRRTGVPASPCGRASRTTPAAGAAAGTGPAGTPPAAASGASTDEEQLPPGWEVRYDQFNRKYYVDHNTRSTTWERPQPLPPGSSEEVPSEQEEPIEGWELLDAGCTAEDFCTADDNLATCGARTVEDIVEEATCEVADSSDDGDNIDEGDGEGLPPAAETLHALDVLRRAMAADEISDDTCTRFTDFKEVC</sequence>
<dbReference type="GO" id="GO:0060090">
    <property type="term" value="F:molecular adaptor activity"/>
    <property type="evidence" value="ECO:0007669"/>
    <property type="project" value="InterPro"/>
</dbReference>
<dbReference type="VEuPathDB" id="VectorBase:RSAN_037889"/>
<dbReference type="SMART" id="SM00456">
    <property type="entry name" value="WW"/>
    <property type="match status" value="1"/>
</dbReference>
<dbReference type="GO" id="GO:0008285">
    <property type="term" value="P:negative regulation of cell population proliferation"/>
    <property type="evidence" value="ECO:0007669"/>
    <property type="project" value="TreeGrafter"/>
</dbReference>
<feature type="compositionally biased region" description="Low complexity" evidence="1">
    <location>
        <begin position="133"/>
        <end position="148"/>
    </location>
</feature>
<comment type="caution">
    <text evidence="3">The sequence shown here is derived from an EMBL/GenBank/DDBJ whole genome shotgun (WGS) entry which is preliminary data.</text>
</comment>
<feature type="compositionally biased region" description="Polar residues" evidence="1">
    <location>
        <begin position="55"/>
        <end position="65"/>
    </location>
</feature>